<gene>
    <name evidence="1" type="ORF">AVEN_154048_1</name>
</gene>
<proteinExistence type="predicted"/>
<accession>A0A4Y2TWP3</accession>
<comment type="caution">
    <text evidence="1">The sequence shown here is derived from an EMBL/GenBank/DDBJ whole genome shotgun (WGS) entry which is preliminary data.</text>
</comment>
<keyword evidence="2" id="KW-1185">Reference proteome</keyword>
<evidence type="ECO:0000313" key="1">
    <source>
        <dbReference type="EMBL" id="GBO04124.1"/>
    </source>
</evidence>
<name>A0A4Y2TWP3_ARAVE</name>
<organism evidence="1 2">
    <name type="scientific">Araneus ventricosus</name>
    <name type="common">Orbweaver spider</name>
    <name type="synonym">Epeira ventricosa</name>
    <dbReference type="NCBI Taxonomy" id="182803"/>
    <lineage>
        <taxon>Eukaryota</taxon>
        <taxon>Metazoa</taxon>
        <taxon>Ecdysozoa</taxon>
        <taxon>Arthropoda</taxon>
        <taxon>Chelicerata</taxon>
        <taxon>Arachnida</taxon>
        <taxon>Araneae</taxon>
        <taxon>Araneomorphae</taxon>
        <taxon>Entelegynae</taxon>
        <taxon>Araneoidea</taxon>
        <taxon>Araneidae</taxon>
        <taxon>Araneus</taxon>
    </lineage>
</organism>
<reference evidence="1 2" key="1">
    <citation type="journal article" date="2019" name="Sci. Rep.">
        <title>Orb-weaving spider Araneus ventricosus genome elucidates the spidroin gene catalogue.</title>
        <authorList>
            <person name="Kono N."/>
            <person name="Nakamura H."/>
            <person name="Ohtoshi R."/>
            <person name="Moran D.A.P."/>
            <person name="Shinohara A."/>
            <person name="Yoshida Y."/>
            <person name="Fujiwara M."/>
            <person name="Mori M."/>
            <person name="Tomita M."/>
            <person name="Arakawa K."/>
        </authorList>
    </citation>
    <scope>NUCLEOTIDE SEQUENCE [LARGE SCALE GENOMIC DNA]</scope>
</reference>
<sequence>MFSLVMSTSRSAVKLQRVILKRGQMNRTTSDIALPSRNFRAIQCLVHDSDLACTRPAYTVDLRRHQVSRLELCSPDVETLTRGYRGPHTLE</sequence>
<dbReference type="AlphaFoldDB" id="A0A4Y2TWP3"/>
<dbReference type="EMBL" id="BGPR01031208">
    <property type="protein sequence ID" value="GBO04124.1"/>
    <property type="molecule type" value="Genomic_DNA"/>
</dbReference>
<protein>
    <submittedName>
        <fullName evidence="1">Uncharacterized protein</fullName>
    </submittedName>
</protein>
<evidence type="ECO:0000313" key="2">
    <source>
        <dbReference type="Proteomes" id="UP000499080"/>
    </source>
</evidence>
<dbReference type="Proteomes" id="UP000499080">
    <property type="component" value="Unassembled WGS sequence"/>
</dbReference>